<feature type="region of interest" description="Disordered" evidence="8">
    <location>
        <begin position="491"/>
        <end position="511"/>
    </location>
</feature>
<dbReference type="PANTHER" id="PTHR22938">
    <property type="entry name" value="ZINC FINGER PROTEIN 598"/>
    <property type="match status" value="1"/>
</dbReference>
<dbReference type="InterPro" id="IPR044288">
    <property type="entry name" value="ZNF598/HEL2"/>
</dbReference>
<dbReference type="PROSITE" id="PS50157">
    <property type="entry name" value="ZINC_FINGER_C2H2_2"/>
    <property type="match status" value="1"/>
</dbReference>
<reference evidence="12" key="1">
    <citation type="submission" date="2022-11" db="UniProtKB">
        <authorList>
            <consortium name="WormBaseParasite"/>
        </authorList>
    </citation>
    <scope>IDENTIFICATION</scope>
</reference>
<dbReference type="EC" id="2.3.2.27" evidence="3"/>
<dbReference type="GO" id="GO:0061630">
    <property type="term" value="F:ubiquitin protein ligase activity"/>
    <property type="evidence" value="ECO:0007669"/>
    <property type="project" value="UniProtKB-EC"/>
</dbReference>
<feature type="domain" description="RING-type" evidence="9">
    <location>
        <begin position="92"/>
        <end position="132"/>
    </location>
</feature>
<feature type="domain" description="C2H2-type" evidence="10">
    <location>
        <begin position="256"/>
        <end position="279"/>
    </location>
</feature>
<dbReference type="GO" id="GO:0008270">
    <property type="term" value="F:zinc ion binding"/>
    <property type="evidence" value="ECO:0007669"/>
    <property type="project" value="UniProtKB-KW"/>
</dbReference>
<evidence type="ECO:0000256" key="3">
    <source>
        <dbReference type="ARBA" id="ARBA00012483"/>
    </source>
</evidence>
<sequence length="790" mass="89430">MSTVEQENMPPTSNNQENVSTSENRPFHRRGGGQRGGQYYYHNRPNRGHFHRNRMDEGGQPNQFRRGDRRSRMVENRMDHGGIRMQGKVVECHICCQKSDLFGIGTCQHPVCMECCIRMRVLGESKSCPQCRADVETLYFVSVPKDEHFKLPTEALTHKEDSIKHGIKFENEYAIQCYESYLAYTCKICSKERENVEFPTFAALKHHYGQVHKVSFCHICCDHLNILPKNRVTYTNEDLQKHMNGELNEYGFKGHPVCRFCGQRFLDEEHLYKHKRKDHYYCDLCHADGSNEFYKHQSQLHTHYAKVHVICKEPTCMKDGIVFRDEIELDVHKAKEHGEKRLTNLEFNYGRAPRRNYDADGSDIRQTSTRIAVIPADDAPPLPSSDRNVFIIPSSQGRTRTLIKRSAFNPQPTEFPTLEPSSGVDFENTPNWRAEVQQMRKSASRAEKPLAVNSGEQFPSLSASSRPSGSGGATSSNSVWAKGKSTQLFTNPPVYQPKVGQSRKKFVPSPDIWPEGMREIIEARLKGLPDPVPEQTEEEQTTTTEVETKKKNKKKKSKTVPSSAVHHPNNVELIPSSSKFDTLSEWDEMAEPDMIKNDKVYKRNGNFVQISNERPLTLRLVASTLVKNDESKENLSQEENPNEHEVPNKWDADAETGEDFKNEQVSENNNRMSPGKVFSPMSSLIANVFSLPSRLFSGSGTSNDLSKQSENIENEQTSQSAMFSTNEKISQPTSEEPPGLTENTSQNKPSLSLLPPGFNDTNLATQQTGAIPPPPGFEKKTATNLPPGFS</sequence>
<keyword evidence="11" id="KW-1185">Reference proteome</keyword>
<evidence type="ECO:0000256" key="8">
    <source>
        <dbReference type="SAM" id="MobiDB-lite"/>
    </source>
</evidence>
<evidence type="ECO:0000259" key="10">
    <source>
        <dbReference type="PROSITE" id="PS50157"/>
    </source>
</evidence>
<keyword evidence="5" id="KW-0862">Zinc</keyword>
<feature type="region of interest" description="Disordered" evidence="8">
    <location>
        <begin position="629"/>
        <end position="649"/>
    </location>
</feature>
<dbReference type="InterPro" id="IPR013087">
    <property type="entry name" value="Znf_C2H2_type"/>
</dbReference>
<organism evidence="11 12">
    <name type="scientific">Acrobeloides nanus</name>
    <dbReference type="NCBI Taxonomy" id="290746"/>
    <lineage>
        <taxon>Eukaryota</taxon>
        <taxon>Metazoa</taxon>
        <taxon>Ecdysozoa</taxon>
        <taxon>Nematoda</taxon>
        <taxon>Chromadorea</taxon>
        <taxon>Rhabditida</taxon>
        <taxon>Tylenchina</taxon>
        <taxon>Cephalobomorpha</taxon>
        <taxon>Cephaloboidea</taxon>
        <taxon>Cephalobidae</taxon>
        <taxon>Acrobeloides</taxon>
    </lineage>
</organism>
<dbReference type="CDD" id="cd16615">
    <property type="entry name" value="RING-HC_ZNF598"/>
    <property type="match status" value="1"/>
</dbReference>
<dbReference type="Gene3D" id="3.30.40.10">
    <property type="entry name" value="Zinc/RING finger domain, C3HC4 (zinc finger)"/>
    <property type="match status" value="1"/>
</dbReference>
<keyword evidence="4 7" id="KW-0479">Metal-binding</keyword>
<evidence type="ECO:0000256" key="4">
    <source>
        <dbReference type="ARBA" id="ARBA00022771"/>
    </source>
</evidence>
<dbReference type="WBParaSite" id="ACRNAN_Path_942.g3617.t1">
    <property type="protein sequence ID" value="ACRNAN_Path_942.g3617.t1"/>
    <property type="gene ID" value="ACRNAN_Path_942.g3617"/>
</dbReference>
<dbReference type="InterPro" id="IPR013083">
    <property type="entry name" value="Znf_RING/FYVE/PHD"/>
</dbReference>
<feature type="region of interest" description="Disordered" evidence="8">
    <location>
        <begin position="406"/>
        <end position="479"/>
    </location>
</feature>
<feature type="compositionally biased region" description="Polar residues" evidence="8">
    <location>
        <begin position="759"/>
        <end position="769"/>
    </location>
</feature>
<feature type="compositionally biased region" description="Low complexity" evidence="8">
    <location>
        <begin position="459"/>
        <end position="476"/>
    </location>
</feature>
<name>A0A914CE41_9BILA</name>
<proteinExistence type="inferred from homology"/>
<dbReference type="PANTHER" id="PTHR22938:SF0">
    <property type="entry name" value="E3 UBIQUITIN-PROTEIN LIGASE ZNF598"/>
    <property type="match status" value="1"/>
</dbReference>
<feature type="region of interest" description="Disordered" evidence="8">
    <location>
        <begin position="526"/>
        <end position="575"/>
    </location>
</feature>
<feature type="region of interest" description="Disordered" evidence="8">
    <location>
        <begin position="1"/>
        <end position="71"/>
    </location>
</feature>
<feature type="region of interest" description="Disordered" evidence="8">
    <location>
        <begin position="699"/>
        <end position="790"/>
    </location>
</feature>
<dbReference type="InterPro" id="IPR041888">
    <property type="entry name" value="RING-HC_ZNF598/HEL2"/>
</dbReference>
<feature type="compositionally biased region" description="Polar residues" evidence="8">
    <location>
        <begin position="699"/>
        <end position="734"/>
    </location>
</feature>
<keyword evidence="4 7" id="KW-0863">Zinc-finger</keyword>
<protein>
    <recommendedName>
        <fullName evidence="3">RING-type E3 ubiquitin transferase</fullName>
        <ecNumber evidence="3">2.3.2.27</ecNumber>
    </recommendedName>
</protein>
<evidence type="ECO:0000313" key="12">
    <source>
        <dbReference type="WBParaSite" id="ACRNAN_Path_942.g3617.t1"/>
    </source>
</evidence>
<feature type="compositionally biased region" description="Polar residues" evidence="8">
    <location>
        <begin position="741"/>
        <end position="750"/>
    </location>
</feature>
<dbReference type="Proteomes" id="UP000887540">
    <property type="component" value="Unplaced"/>
</dbReference>
<feature type="compositionally biased region" description="Polar residues" evidence="8">
    <location>
        <begin position="1"/>
        <end position="24"/>
    </location>
</feature>
<dbReference type="PROSITE" id="PS00028">
    <property type="entry name" value="ZINC_FINGER_C2H2_1"/>
    <property type="match status" value="1"/>
</dbReference>
<dbReference type="SMART" id="SM00355">
    <property type="entry name" value="ZnF_C2H2"/>
    <property type="match status" value="4"/>
</dbReference>
<evidence type="ECO:0000256" key="5">
    <source>
        <dbReference type="ARBA" id="ARBA00022833"/>
    </source>
</evidence>
<dbReference type="GO" id="GO:0072344">
    <property type="term" value="P:rescue of stalled ribosome"/>
    <property type="evidence" value="ECO:0007669"/>
    <property type="project" value="InterPro"/>
</dbReference>
<evidence type="ECO:0000256" key="1">
    <source>
        <dbReference type="ARBA" id="ARBA00000900"/>
    </source>
</evidence>
<dbReference type="GO" id="GO:0016567">
    <property type="term" value="P:protein ubiquitination"/>
    <property type="evidence" value="ECO:0007669"/>
    <property type="project" value="TreeGrafter"/>
</dbReference>
<dbReference type="SUPFAM" id="SSF57850">
    <property type="entry name" value="RING/U-box"/>
    <property type="match status" value="1"/>
</dbReference>
<comment type="similarity">
    <text evidence="6">Belongs to the ZNF598/HEL2 family.</text>
</comment>
<dbReference type="Pfam" id="PF25447">
    <property type="entry name" value="RING_ZNF598"/>
    <property type="match status" value="1"/>
</dbReference>
<evidence type="ECO:0000313" key="11">
    <source>
        <dbReference type="Proteomes" id="UP000887540"/>
    </source>
</evidence>
<dbReference type="InterPro" id="IPR001841">
    <property type="entry name" value="Znf_RING"/>
</dbReference>
<accession>A0A914CE41</accession>
<evidence type="ECO:0000259" key="9">
    <source>
        <dbReference type="PROSITE" id="PS50089"/>
    </source>
</evidence>
<evidence type="ECO:0000256" key="6">
    <source>
        <dbReference type="ARBA" id="ARBA00035113"/>
    </source>
</evidence>
<comment type="catalytic activity">
    <reaction evidence="1">
        <text>S-ubiquitinyl-[E2 ubiquitin-conjugating enzyme]-L-cysteine + [acceptor protein]-L-lysine = [E2 ubiquitin-conjugating enzyme]-L-cysteine + N(6)-ubiquitinyl-[acceptor protein]-L-lysine.</text>
        <dbReference type="EC" id="2.3.2.27"/>
    </reaction>
</comment>
<evidence type="ECO:0000256" key="2">
    <source>
        <dbReference type="ARBA" id="ARBA00004906"/>
    </source>
</evidence>
<dbReference type="GO" id="GO:0043022">
    <property type="term" value="F:ribosome binding"/>
    <property type="evidence" value="ECO:0007669"/>
    <property type="project" value="TreeGrafter"/>
</dbReference>
<dbReference type="AlphaFoldDB" id="A0A914CE41"/>
<comment type="pathway">
    <text evidence="2">Protein modification; protein ubiquitination.</text>
</comment>
<evidence type="ECO:0000256" key="7">
    <source>
        <dbReference type="PROSITE-ProRule" id="PRU00042"/>
    </source>
</evidence>
<dbReference type="PROSITE" id="PS50089">
    <property type="entry name" value="ZF_RING_2"/>
    <property type="match status" value="1"/>
</dbReference>